<organism evidence="15 16">
    <name type="scientific">Ambrosiozyma monospora</name>
    <name type="common">Yeast</name>
    <name type="synonym">Endomycopsis monosporus</name>
    <dbReference type="NCBI Taxonomy" id="43982"/>
    <lineage>
        <taxon>Eukaryota</taxon>
        <taxon>Fungi</taxon>
        <taxon>Dikarya</taxon>
        <taxon>Ascomycota</taxon>
        <taxon>Saccharomycotina</taxon>
        <taxon>Pichiomycetes</taxon>
        <taxon>Pichiales</taxon>
        <taxon>Pichiaceae</taxon>
        <taxon>Ambrosiozyma</taxon>
    </lineage>
</organism>
<evidence type="ECO:0000256" key="3">
    <source>
        <dbReference type="ARBA" id="ARBA00005273"/>
    </source>
</evidence>
<evidence type="ECO:0000256" key="14">
    <source>
        <dbReference type="RuleBase" id="RU368090"/>
    </source>
</evidence>
<dbReference type="GO" id="GO:0005675">
    <property type="term" value="C:transcription factor TFIIH holo complex"/>
    <property type="evidence" value="ECO:0007669"/>
    <property type="project" value="UniProtKB-UniRule"/>
</dbReference>
<keyword evidence="8 14" id="KW-0862">Zinc</keyword>
<dbReference type="GO" id="GO:0006289">
    <property type="term" value="P:nucleotide-excision repair"/>
    <property type="evidence" value="ECO:0007669"/>
    <property type="project" value="UniProtKB-UniRule"/>
</dbReference>
<evidence type="ECO:0000256" key="6">
    <source>
        <dbReference type="ARBA" id="ARBA00022763"/>
    </source>
</evidence>
<dbReference type="OrthoDB" id="17307at2759"/>
<comment type="subunit">
    <text evidence="14">Component of the 7-subunit TFIIH core complex composed of XPB/SSL2, XPD/RAD3, SSL1, TFB1, TFB2, TFB4 and TFB5, which is active in NER. The core complex associates with the 3-subunit CTD-kinase module TFIIK composed of CCL1, KIN28 and TFB3 to form the 10-subunit holoenzyme (holo-TFIIH) active in transcription.</text>
</comment>
<evidence type="ECO:0000256" key="1">
    <source>
        <dbReference type="ARBA" id="ARBA00002817"/>
    </source>
</evidence>
<reference evidence="15" key="1">
    <citation type="submission" date="2023-04" db="EMBL/GenBank/DDBJ databases">
        <title>Ambrosiozyma monospora NBRC 1965.</title>
        <authorList>
            <person name="Ichikawa N."/>
            <person name="Sato H."/>
            <person name="Tonouchi N."/>
        </authorList>
    </citation>
    <scope>NUCLEOTIDE SEQUENCE</scope>
    <source>
        <strain evidence="15">NBRC 1965</strain>
    </source>
</reference>
<evidence type="ECO:0000256" key="4">
    <source>
        <dbReference type="ARBA" id="ARBA00021280"/>
    </source>
</evidence>
<comment type="subcellular location">
    <subcellularLocation>
        <location evidence="2 14">Nucleus</location>
    </subcellularLocation>
</comment>
<sequence>MDAIAGRAFQEQQQSAGVNNNSRILDETPSLLTVILDINPIEWSKLNNIDPNNFKQLISALLVMLNAHLALNSGNKVALYTANSYTHGAQLVYPLPKHSIEQQQQQSNNTTKKSYQFKHIESHGMSRQFKLLDEAILSQLDSVMKEMPLHLSGLKDQEKIKGTVTGAISMALAYINRLQQSISNLSKARILVISLSGDPTIPYISIMNAIFAAQKMKVPIDTLKLNQDSTFLQQASDSTNGIYIKLPSLSGLLQYLCTTLFIDPMLRGTVVVLPTTSNVDFRASCFMTNKVVDIGYVCSVCLCILSIVPSDEKCPTCGSKFDHSLIVKLKKRAKVLPLVNKKKRKLTNSNGNSNASTPSPQR</sequence>
<comment type="caution">
    <text evidence="15">The sequence shown here is derived from an EMBL/GenBank/DDBJ whole genome shotgun (WGS) entry which is preliminary data.</text>
</comment>
<name>A0A9W7DG98_AMBMO</name>
<evidence type="ECO:0000256" key="11">
    <source>
        <dbReference type="ARBA" id="ARBA00023204"/>
    </source>
</evidence>
<dbReference type="PANTHER" id="PTHR12831:SF0">
    <property type="entry name" value="GENERAL TRANSCRIPTION FACTOR IIH SUBUNIT 3"/>
    <property type="match status" value="1"/>
</dbReference>
<dbReference type="Gene3D" id="3.40.50.410">
    <property type="entry name" value="von Willebrand factor, type A domain"/>
    <property type="match status" value="1"/>
</dbReference>
<dbReference type="InterPro" id="IPR004600">
    <property type="entry name" value="TFIIH_Tfb4/GTF2H3"/>
</dbReference>
<dbReference type="EMBL" id="BSXU01001802">
    <property type="protein sequence ID" value="GMG31229.1"/>
    <property type="molecule type" value="Genomic_DNA"/>
</dbReference>
<evidence type="ECO:0000256" key="5">
    <source>
        <dbReference type="ARBA" id="ARBA00022723"/>
    </source>
</evidence>
<dbReference type="PANTHER" id="PTHR12831">
    <property type="entry name" value="TRANSCRIPTION INITIATION FACTOR IIH TFIIH , POLYPEPTIDE 3-RELATED"/>
    <property type="match status" value="1"/>
</dbReference>
<dbReference type="SUPFAM" id="SSF53300">
    <property type="entry name" value="vWA-like"/>
    <property type="match status" value="1"/>
</dbReference>
<dbReference type="Pfam" id="PF03850">
    <property type="entry name" value="Tfb4"/>
    <property type="match status" value="1"/>
</dbReference>
<dbReference type="GO" id="GO:0006355">
    <property type="term" value="P:regulation of DNA-templated transcription"/>
    <property type="evidence" value="ECO:0007669"/>
    <property type="project" value="InterPro"/>
</dbReference>
<dbReference type="Proteomes" id="UP001165063">
    <property type="component" value="Unassembled WGS sequence"/>
</dbReference>
<keyword evidence="6 14" id="KW-0227">DNA damage</keyword>
<keyword evidence="5 14" id="KW-0479">Metal-binding</keyword>
<gene>
    <name evidence="15" type="ORF">Amon01_000396600</name>
</gene>
<keyword evidence="9 14" id="KW-0805">Transcription regulation</keyword>
<dbReference type="GO" id="GO:0008270">
    <property type="term" value="F:zinc ion binding"/>
    <property type="evidence" value="ECO:0007669"/>
    <property type="project" value="UniProtKB-KW"/>
</dbReference>
<evidence type="ECO:0000256" key="2">
    <source>
        <dbReference type="ARBA" id="ARBA00004123"/>
    </source>
</evidence>
<proteinExistence type="inferred from homology"/>
<evidence type="ECO:0000313" key="16">
    <source>
        <dbReference type="Proteomes" id="UP001165063"/>
    </source>
</evidence>
<accession>A0A9W7DG98</accession>
<comment type="similarity">
    <text evidence="3 14">Belongs to the TFB4 family.</text>
</comment>
<keyword evidence="16" id="KW-1185">Reference proteome</keyword>
<keyword evidence="11 14" id="KW-0234">DNA repair</keyword>
<evidence type="ECO:0000256" key="10">
    <source>
        <dbReference type="ARBA" id="ARBA00023163"/>
    </source>
</evidence>
<dbReference type="InterPro" id="IPR036465">
    <property type="entry name" value="vWFA_dom_sf"/>
</dbReference>
<evidence type="ECO:0000313" key="15">
    <source>
        <dbReference type="EMBL" id="GMG31229.1"/>
    </source>
</evidence>
<keyword evidence="7 14" id="KW-0863">Zinc-finger</keyword>
<keyword evidence="10 14" id="KW-0804">Transcription</keyword>
<dbReference type="GO" id="GO:0000439">
    <property type="term" value="C:transcription factor TFIIH core complex"/>
    <property type="evidence" value="ECO:0007669"/>
    <property type="project" value="UniProtKB-UniRule"/>
</dbReference>
<evidence type="ECO:0000256" key="7">
    <source>
        <dbReference type="ARBA" id="ARBA00022771"/>
    </source>
</evidence>
<keyword evidence="12 14" id="KW-0539">Nucleus</keyword>
<evidence type="ECO:0000256" key="13">
    <source>
        <dbReference type="ARBA" id="ARBA00033341"/>
    </source>
</evidence>
<comment type="function">
    <text evidence="1 14">Component of the general transcription and DNA repair factor IIH (TFIIH) core complex, which is involved in general and transcription-coupled nucleotide excision repair (NER) of damaged DNA and, when complexed to TFIIK, in RNA transcription by RNA polymerase II. In NER, TFIIH acts by opening DNA around the lesion to allow the excision of the damaged oligonucleotide and its replacement by a new DNA fragment. In transcription, TFIIH has an essential role in transcription initiation. When the pre-initiation complex (PIC) has been established, TFIIH is required for promoter opening and promoter escape. Phosphorylation of the C-terminal tail (CTD) of the largest subunit of RNA polymerase II by the kinase module TFIIK controls the initiation of transcription.</text>
</comment>
<dbReference type="AlphaFoldDB" id="A0A9W7DG98"/>
<evidence type="ECO:0000256" key="12">
    <source>
        <dbReference type="ARBA" id="ARBA00023242"/>
    </source>
</evidence>
<evidence type="ECO:0000256" key="9">
    <source>
        <dbReference type="ARBA" id="ARBA00023015"/>
    </source>
</evidence>
<protein>
    <recommendedName>
        <fullName evidence="4 14">General transcription and DNA repair factor IIH subunit TFB4</fullName>
        <shortName evidence="14">TFIIH subunit TFB4</shortName>
    </recommendedName>
    <alternativeName>
        <fullName evidence="13 14">RNA polymerase II transcription factor B subunit 4</fullName>
    </alternativeName>
</protein>
<evidence type="ECO:0000256" key="8">
    <source>
        <dbReference type="ARBA" id="ARBA00022833"/>
    </source>
</evidence>